<dbReference type="AlphaFoldDB" id="A0A080ZR12"/>
<evidence type="ECO:0000256" key="2">
    <source>
        <dbReference type="SAM" id="MobiDB-lite"/>
    </source>
</evidence>
<organism evidence="3 4">
    <name type="scientific">Phytophthora nicotianae P1976</name>
    <dbReference type="NCBI Taxonomy" id="1317066"/>
    <lineage>
        <taxon>Eukaryota</taxon>
        <taxon>Sar</taxon>
        <taxon>Stramenopiles</taxon>
        <taxon>Oomycota</taxon>
        <taxon>Peronosporomycetes</taxon>
        <taxon>Peronosporales</taxon>
        <taxon>Peronosporaceae</taxon>
        <taxon>Phytophthora</taxon>
    </lineage>
</organism>
<protein>
    <recommendedName>
        <fullName evidence="5">BZIP domain-containing protein</fullName>
    </recommendedName>
</protein>
<feature type="coiled-coil region" evidence="1">
    <location>
        <begin position="100"/>
        <end position="163"/>
    </location>
</feature>
<evidence type="ECO:0000313" key="4">
    <source>
        <dbReference type="Proteomes" id="UP000028582"/>
    </source>
</evidence>
<gene>
    <name evidence="3" type="ORF">F444_14238</name>
</gene>
<feature type="region of interest" description="Disordered" evidence="2">
    <location>
        <begin position="31"/>
        <end position="93"/>
    </location>
</feature>
<dbReference type="OrthoDB" id="124080at2759"/>
<evidence type="ECO:0000256" key="1">
    <source>
        <dbReference type="SAM" id="Coils"/>
    </source>
</evidence>
<reference evidence="3 4" key="1">
    <citation type="submission" date="2013-11" db="EMBL/GenBank/DDBJ databases">
        <title>The Genome Sequence of Phytophthora parasitica P1976.</title>
        <authorList>
            <consortium name="The Broad Institute Genomics Platform"/>
            <person name="Russ C."/>
            <person name="Tyler B."/>
            <person name="Panabieres F."/>
            <person name="Shan W."/>
            <person name="Tripathy S."/>
            <person name="Grunwald N."/>
            <person name="Machado M."/>
            <person name="Johnson C.S."/>
            <person name="Walker B."/>
            <person name="Young S."/>
            <person name="Zeng Q."/>
            <person name="Gargeya S."/>
            <person name="Fitzgerald M."/>
            <person name="Haas B."/>
            <person name="Abouelleil A."/>
            <person name="Allen A.W."/>
            <person name="Alvarado L."/>
            <person name="Arachchi H.M."/>
            <person name="Berlin A.M."/>
            <person name="Chapman S.B."/>
            <person name="Gainer-Dewar J."/>
            <person name="Goldberg J."/>
            <person name="Griggs A."/>
            <person name="Gujja S."/>
            <person name="Hansen M."/>
            <person name="Howarth C."/>
            <person name="Imamovic A."/>
            <person name="Ireland A."/>
            <person name="Larimer J."/>
            <person name="McCowan C."/>
            <person name="Murphy C."/>
            <person name="Pearson M."/>
            <person name="Poon T.W."/>
            <person name="Priest M."/>
            <person name="Roberts A."/>
            <person name="Saif S."/>
            <person name="Shea T."/>
            <person name="Sisk P."/>
            <person name="Sykes S."/>
            <person name="Wortman J."/>
            <person name="Nusbaum C."/>
            <person name="Birren B."/>
        </authorList>
    </citation>
    <scope>NUCLEOTIDE SEQUENCE [LARGE SCALE GENOMIC DNA]</scope>
    <source>
        <strain evidence="3 4">P1976</strain>
    </source>
</reference>
<sequence>MIVGSLYPPNCQSLSDSIIGSVVLRTNATSRRGDHGAITSHTSASSEHVADIESSSPPSLLTPAQGVSIQLSGKKRRQDTKTPSIEAIGETQDADQSSYVAKLARAVQDHERNLAMHRERRRKNQVRYRMKQRELVKTLGEDVRNLESEIQDLEVRRHNASIGIPTHQTLWTIATEYFLLFRHGFRLPPQALQNAALNFLRVSMAPDVVNGCQRGVEAILAKWRLFSDYFNNVHVELERLEKSASPYSLTAITITTVTISKEAMRAVFPHLNSDGKGGAHGGNWSPLGQRLLNQRLVMRGSVRFDWDSASDSVVSIQSQSDMLTPLLRVLDSLEDVSLVFEGALVAPDCRLASFDW</sequence>
<dbReference type="Proteomes" id="UP000028582">
    <property type="component" value="Unassembled WGS sequence"/>
</dbReference>
<evidence type="ECO:0008006" key="5">
    <source>
        <dbReference type="Google" id="ProtNLM"/>
    </source>
</evidence>
<name>A0A080ZR12_PHYNI</name>
<keyword evidence="1" id="KW-0175">Coiled coil</keyword>
<accession>A0A080ZR12</accession>
<comment type="caution">
    <text evidence="3">The sequence shown here is derived from an EMBL/GenBank/DDBJ whole genome shotgun (WGS) entry which is preliminary data.</text>
</comment>
<proteinExistence type="predicted"/>
<dbReference type="EMBL" id="ANJA01002587">
    <property type="protein sequence ID" value="ETO69073.1"/>
    <property type="molecule type" value="Genomic_DNA"/>
</dbReference>
<evidence type="ECO:0000313" key="3">
    <source>
        <dbReference type="EMBL" id="ETO69073.1"/>
    </source>
</evidence>